<dbReference type="Pfam" id="PF02386">
    <property type="entry name" value="TrkH"/>
    <property type="match status" value="1"/>
</dbReference>
<evidence type="ECO:0000256" key="5">
    <source>
        <dbReference type="ARBA" id="ARBA00022519"/>
    </source>
</evidence>
<dbReference type="OrthoDB" id="9810952at2"/>
<evidence type="ECO:0000256" key="13">
    <source>
        <dbReference type="SAM" id="Phobius"/>
    </source>
</evidence>
<evidence type="ECO:0000256" key="9">
    <source>
        <dbReference type="ARBA" id="ARBA00022989"/>
    </source>
</evidence>
<keyword evidence="3" id="KW-0813">Transport</keyword>
<keyword evidence="4" id="KW-1003">Cell membrane</keyword>
<feature type="binding site" evidence="12">
    <location>
        <position position="111"/>
    </location>
    <ligand>
        <name>K(+)</name>
        <dbReference type="ChEBI" id="CHEBI:29103"/>
    </ligand>
</feature>
<feature type="transmembrane region" description="Helical" evidence="13">
    <location>
        <begin position="12"/>
        <end position="31"/>
    </location>
</feature>
<feature type="transmembrane region" description="Helical" evidence="13">
    <location>
        <begin position="454"/>
        <end position="474"/>
    </location>
</feature>
<dbReference type="AlphaFoldDB" id="A0A399SU66"/>
<feature type="transmembrane region" description="Helical" evidence="13">
    <location>
        <begin position="37"/>
        <end position="58"/>
    </location>
</feature>
<evidence type="ECO:0000256" key="10">
    <source>
        <dbReference type="ARBA" id="ARBA00023065"/>
    </source>
</evidence>
<keyword evidence="7 13" id="KW-0812">Transmembrane</keyword>
<evidence type="ECO:0000313" key="15">
    <source>
        <dbReference type="Proteomes" id="UP000265926"/>
    </source>
</evidence>
<evidence type="ECO:0000256" key="3">
    <source>
        <dbReference type="ARBA" id="ARBA00022448"/>
    </source>
</evidence>
<feature type="transmembrane region" description="Helical" evidence="13">
    <location>
        <begin position="273"/>
        <end position="292"/>
    </location>
</feature>
<evidence type="ECO:0000256" key="1">
    <source>
        <dbReference type="ARBA" id="ARBA00004429"/>
    </source>
</evidence>
<keyword evidence="11 13" id="KW-0472">Membrane</keyword>
<dbReference type="PIRSF" id="PIRSF006247">
    <property type="entry name" value="TrkH"/>
    <property type="match status" value="1"/>
</dbReference>
<feature type="transmembrane region" description="Helical" evidence="13">
    <location>
        <begin position="135"/>
        <end position="161"/>
    </location>
</feature>
<dbReference type="InterPro" id="IPR003445">
    <property type="entry name" value="Cat_transpt"/>
</dbReference>
<evidence type="ECO:0000256" key="2">
    <source>
        <dbReference type="ARBA" id="ARBA00009137"/>
    </source>
</evidence>
<keyword evidence="12" id="KW-0479">Metal-binding</keyword>
<feature type="binding site" evidence="12">
    <location>
        <position position="314"/>
    </location>
    <ligand>
        <name>K(+)</name>
        <dbReference type="ChEBI" id="CHEBI:29103"/>
    </ligand>
</feature>
<reference evidence="14 15" key="1">
    <citation type="submission" date="2018-08" db="EMBL/GenBank/DDBJ databases">
        <title>Pallidiluteibacterium maritimus gen. nov., sp. nov., isolated from coastal sediment.</title>
        <authorList>
            <person name="Zhou L.Y."/>
        </authorList>
    </citation>
    <scope>NUCLEOTIDE SEQUENCE [LARGE SCALE GENOMIC DNA]</scope>
    <source>
        <strain evidence="14 15">XSD2</strain>
    </source>
</reference>
<comment type="subcellular location">
    <subcellularLocation>
        <location evidence="1">Cell inner membrane</location>
        <topology evidence="1">Multi-pass membrane protein</topology>
    </subcellularLocation>
</comment>
<feature type="transmembrane region" description="Helical" evidence="13">
    <location>
        <begin position="331"/>
        <end position="350"/>
    </location>
</feature>
<feature type="transmembrane region" description="Helical" evidence="13">
    <location>
        <begin position="70"/>
        <end position="90"/>
    </location>
</feature>
<keyword evidence="9 13" id="KW-1133">Transmembrane helix</keyword>
<evidence type="ECO:0000256" key="4">
    <source>
        <dbReference type="ARBA" id="ARBA00022475"/>
    </source>
</evidence>
<comment type="similarity">
    <text evidence="2">Belongs to the TrkH potassium transport family.</text>
</comment>
<comment type="caution">
    <text evidence="14">The sequence shown here is derived from an EMBL/GenBank/DDBJ whole genome shotgun (WGS) entry which is preliminary data.</text>
</comment>
<dbReference type="EMBL" id="QWGR01000017">
    <property type="protein sequence ID" value="RIJ46092.1"/>
    <property type="molecule type" value="Genomic_DNA"/>
</dbReference>
<keyword evidence="5" id="KW-0997">Cell inner membrane</keyword>
<dbReference type="GO" id="GO:0005886">
    <property type="term" value="C:plasma membrane"/>
    <property type="evidence" value="ECO:0007669"/>
    <property type="project" value="UniProtKB-SubCell"/>
</dbReference>
<keyword evidence="15" id="KW-1185">Reference proteome</keyword>
<organism evidence="14 15">
    <name type="scientific">Maribellus luteus</name>
    <dbReference type="NCBI Taxonomy" id="2305463"/>
    <lineage>
        <taxon>Bacteria</taxon>
        <taxon>Pseudomonadati</taxon>
        <taxon>Bacteroidota</taxon>
        <taxon>Bacteroidia</taxon>
        <taxon>Marinilabiliales</taxon>
        <taxon>Prolixibacteraceae</taxon>
        <taxon>Maribellus</taxon>
    </lineage>
</organism>
<dbReference type="InterPro" id="IPR004772">
    <property type="entry name" value="TrkH"/>
</dbReference>
<evidence type="ECO:0000256" key="12">
    <source>
        <dbReference type="PIRSR" id="PIRSR006247-1"/>
    </source>
</evidence>
<evidence type="ECO:0000256" key="6">
    <source>
        <dbReference type="ARBA" id="ARBA00022538"/>
    </source>
</evidence>
<feature type="transmembrane region" description="Helical" evidence="13">
    <location>
        <begin position="235"/>
        <end position="258"/>
    </location>
</feature>
<dbReference type="GO" id="GO:0015379">
    <property type="term" value="F:potassium:chloride symporter activity"/>
    <property type="evidence" value="ECO:0007669"/>
    <property type="project" value="InterPro"/>
</dbReference>
<feature type="binding site" evidence="12">
    <location>
        <position position="315"/>
    </location>
    <ligand>
        <name>K(+)</name>
        <dbReference type="ChEBI" id="CHEBI:29103"/>
    </ligand>
</feature>
<dbReference type="Proteomes" id="UP000265926">
    <property type="component" value="Unassembled WGS sequence"/>
</dbReference>
<feature type="binding site" evidence="12">
    <location>
        <position position="431"/>
    </location>
    <ligand>
        <name>K(+)</name>
        <dbReference type="ChEBI" id="CHEBI:29103"/>
    </ligand>
</feature>
<feature type="transmembrane region" description="Helical" evidence="13">
    <location>
        <begin position="389"/>
        <end position="414"/>
    </location>
</feature>
<gene>
    <name evidence="14" type="ORF">D1614_20410</name>
</gene>
<dbReference type="GO" id="GO:0046872">
    <property type="term" value="F:metal ion binding"/>
    <property type="evidence" value="ECO:0007669"/>
    <property type="project" value="UniProtKB-KW"/>
</dbReference>
<dbReference type="RefSeq" id="WP_119439843.1">
    <property type="nucleotide sequence ID" value="NZ_QWGR01000017.1"/>
</dbReference>
<accession>A0A399SU66</accession>
<keyword evidence="6" id="KW-0633">Potassium transport</keyword>
<keyword evidence="8 12" id="KW-0630">Potassium</keyword>
<proteinExistence type="inferred from homology"/>
<feature type="transmembrane region" description="Helical" evidence="13">
    <location>
        <begin position="182"/>
        <end position="200"/>
    </location>
</feature>
<protein>
    <submittedName>
        <fullName evidence="14">TrkH family potassium uptake protein</fullName>
    </submittedName>
</protein>
<evidence type="ECO:0000256" key="7">
    <source>
        <dbReference type="ARBA" id="ARBA00022692"/>
    </source>
</evidence>
<sequence length="481" mass="52802">MNLKIIFKVLGLLLVVEGFAMLLTSVVALIYGGNDTVAFLISAGINLGIGALITAATWKAKKDIGKREGFIIVTMVWLVFSFFGSLPYILSGSIPRFTDAFFETISGFTTTGSSILNDIEALPHGILFWRSITQWLGGMGIIVLSLAILPVFGIGGMQLFMAEVPGPTPDKISPRITQTAKTLWGIYILFTVLETILLWIGGMSFFDSICHSFTTMATGGFSTKQASIAHWPSPFIQYVITFFMFLAGTNFTLSYMAITGRFSAIFKDEEFKYYSLITLSFSAVITGGLLLSSHLNFEGAFREALFQVVSIVTTTGFATADYLVWPPFLTMLIFALFFFGGSAGSTGGGIKIMRIVVLAKNGYYELKRLVHPRAVIPVKFNRHSVDSKIVTNVLAFFMLYMVIFFVSTILFTLIEPDMESSMGAVATSLGNIGPGLGSVGPAENFYHISPLGKWFLSFLMLLGRLELFTVLVLFSPSFWKE</sequence>
<keyword evidence="10" id="KW-0406">Ion transport</keyword>
<dbReference type="PANTHER" id="PTHR32024">
    <property type="entry name" value="TRK SYSTEM POTASSIUM UPTAKE PROTEIN TRKG-RELATED"/>
    <property type="match status" value="1"/>
</dbReference>
<evidence type="ECO:0000313" key="14">
    <source>
        <dbReference type="EMBL" id="RIJ46092.1"/>
    </source>
</evidence>
<name>A0A399SU66_9BACT</name>
<evidence type="ECO:0000256" key="11">
    <source>
        <dbReference type="ARBA" id="ARBA00023136"/>
    </source>
</evidence>
<dbReference type="PANTHER" id="PTHR32024:SF2">
    <property type="entry name" value="TRK SYSTEM POTASSIUM UPTAKE PROTEIN TRKG-RELATED"/>
    <property type="match status" value="1"/>
</dbReference>
<feature type="binding site" evidence="12">
    <location>
        <position position="110"/>
    </location>
    <ligand>
        <name>K(+)</name>
        <dbReference type="ChEBI" id="CHEBI:29103"/>
    </ligand>
</feature>
<feature type="binding site" evidence="12">
    <location>
        <position position="219"/>
    </location>
    <ligand>
        <name>K(+)</name>
        <dbReference type="ChEBI" id="CHEBI:29103"/>
    </ligand>
</feature>
<evidence type="ECO:0000256" key="8">
    <source>
        <dbReference type="ARBA" id="ARBA00022958"/>
    </source>
</evidence>